<accession>A0A8H3ZS41</accession>
<comment type="caution">
    <text evidence="2">The sequence shown here is derived from an EMBL/GenBank/DDBJ whole genome shotgun (WGS) entry which is preliminary data.</text>
</comment>
<proteinExistence type="predicted"/>
<protein>
    <submittedName>
        <fullName evidence="2">Uncharacterized protein</fullName>
    </submittedName>
</protein>
<evidence type="ECO:0000256" key="1">
    <source>
        <dbReference type="SAM" id="MobiDB-lite"/>
    </source>
</evidence>
<dbReference type="Proteomes" id="UP000434172">
    <property type="component" value="Unassembled WGS sequence"/>
</dbReference>
<feature type="region of interest" description="Disordered" evidence="1">
    <location>
        <begin position="140"/>
        <end position="167"/>
    </location>
</feature>
<organism evidence="2 3">
    <name type="scientific">Colletotrichum asianum</name>
    <dbReference type="NCBI Taxonomy" id="702518"/>
    <lineage>
        <taxon>Eukaryota</taxon>
        <taxon>Fungi</taxon>
        <taxon>Dikarya</taxon>
        <taxon>Ascomycota</taxon>
        <taxon>Pezizomycotina</taxon>
        <taxon>Sordariomycetes</taxon>
        <taxon>Hypocreomycetidae</taxon>
        <taxon>Glomerellales</taxon>
        <taxon>Glomerellaceae</taxon>
        <taxon>Colletotrichum</taxon>
        <taxon>Colletotrichum gloeosporioides species complex</taxon>
    </lineage>
</organism>
<name>A0A8H3ZS41_9PEZI</name>
<evidence type="ECO:0000313" key="3">
    <source>
        <dbReference type="Proteomes" id="UP000434172"/>
    </source>
</evidence>
<feature type="compositionally biased region" description="Polar residues" evidence="1">
    <location>
        <begin position="7"/>
        <end position="21"/>
    </location>
</feature>
<sequence length="209" mass="22692">MILRTLNRVQQSKESSSTTTPFGKIPTGCKDQKQRRDRGFARIRNLPGVRFPPFNPSATSFPFSAPVRAAGGVLVCSGKKKGNASLQQPNFGKRPRWKRQKKTISQTATPKLPSPPRALPQTQTLTAPFILDVSDPSVEGTMEGTTAANQPCGPPTNTGRPLRNDGHLQQYRKQHLTPARTTAAIPTSAVPNGAFHVKTGRIETSRSLS</sequence>
<dbReference type="EMBL" id="WOWK01000010">
    <property type="protein sequence ID" value="KAF0329753.1"/>
    <property type="molecule type" value="Genomic_DNA"/>
</dbReference>
<evidence type="ECO:0000313" key="2">
    <source>
        <dbReference type="EMBL" id="KAF0329753.1"/>
    </source>
</evidence>
<feature type="compositionally biased region" description="Polar residues" evidence="1">
    <location>
        <begin position="143"/>
        <end position="159"/>
    </location>
</feature>
<feature type="region of interest" description="Disordered" evidence="1">
    <location>
        <begin position="85"/>
        <end position="118"/>
    </location>
</feature>
<dbReference type="AlphaFoldDB" id="A0A8H3ZS41"/>
<reference evidence="2 3" key="1">
    <citation type="submission" date="2019-12" db="EMBL/GenBank/DDBJ databases">
        <title>A genome sequence resource for the geographically widespread anthracnose pathogen Colletotrichum asianum.</title>
        <authorList>
            <person name="Meng Y."/>
        </authorList>
    </citation>
    <scope>NUCLEOTIDE SEQUENCE [LARGE SCALE GENOMIC DNA]</scope>
    <source>
        <strain evidence="2 3">ICMP 18580</strain>
    </source>
</reference>
<gene>
    <name evidence="2" type="ORF">GQ607_002926</name>
</gene>
<feature type="compositionally biased region" description="Basic residues" evidence="1">
    <location>
        <begin position="93"/>
        <end position="102"/>
    </location>
</feature>
<keyword evidence="3" id="KW-1185">Reference proteome</keyword>
<feature type="region of interest" description="Disordered" evidence="1">
    <location>
        <begin position="1"/>
        <end position="36"/>
    </location>
</feature>